<evidence type="ECO:0000313" key="2">
    <source>
        <dbReference type="EMBL" id="KLV05370.1"/>
    </source>
</evidence>
<dbReference type="STRING" id="1195763.ABT56_11660"/>
<feature type="chain" id="PRO_5005252260" description="DUF1318 domain-containing protein" evidence="1">
    <location>
        <begin position="20"/>
        <end position="107"/>
    </location>
</feature>
<dbReference type="Pfam" id="PF07027">
    <property type="entry name" value="DUF1318"/>
    <property type="match status" value="1"/>
</dbReference>
<dbReference type="RefSeq" id="WP_047879051.1">
    <property type="nucleotide sequence ID" value="NZ_LDOT01000014.1"/>
</dbReference>
<dbReference type="InterPro" id="IPR008309">
    <property type="entry name" value="YdbL"/>
</dbReference>
<comment type="caution">
    <text evidence="2">The sequence shown here is derived from an EMBL/GenBank/DDBJ whole genome shotgun (WGS) entry which is preliminary data.</text>
</comment>
<protein>
    <recommendedName>
        <fullName evidence="4">DUF1318 domain-containing protein</fullName>
    </recommendedName>
</protein>
<organism evidence="2 3">
    <name type="scientific">Photobacterium aquae</name>
    <dbReference type="NCBI Taxonomy" id="1195763"/>
    <lineage>
        <taxon>Bacteria</taxon>
        <taxon>Pseudomonadati</taxon>
        <taxon>Pseudomonadota</taxon>
        <taxon>Gammaproteobacteria</taxon>
        <taxon>Vibrionales</taxon>
        <taxon>Vibrionaceae</taxon>
        <taxon>Photobacterium</taxon>
    </lineage>
</organism>
<keyword evidence="1" id="KW-0732">Signal</keyword>
<sequence>MKKCLLAVIALLISFHAYALNLQQAKDRGLVGETNTGLIAPVTSQPSNEVRKLVADVNKHRNEQYKKIAVSHGLSVKEVGHLAHKRAIEKTASGHYYQDASGKWLRK</sequence>
<dbReference type="PATRIC" id="fig|1195763.3.peg.2456"/>
<dbReference type="AlphaFoldDB" id="A0A0J1H0L6"/>
<keyword evidence="3" id="KW-1185">Reference proteome</keyword>
<dbReference type="PIRSF" id="PIRSF025560">
    <property type="entry name" value="UCP025560"/>
    <property type="match status" value="1"/>
</dbReference>
<feature type="signal peptide" evidence="1">
    <location>
        <begin position="1"/>
        <end position="19"/>
    </location>
</feature>
<evidence type="ECO:0000256" key="1">
    <source>
        <dbReference type="SAM" id="SignalP"/>
    </source>
</evidence>
<evidence type="ECO:0008006" key="4">
    <source>
        <dbReference type="Google" id="ProtNLM"/>
    </source>
</evidence>
<dbReference type="OrthoDB" id="9798130at2"/>
<proteinExistence type="predicted"/>
<gene>
    <name evidence="2" type="ORF">ABT56_11660</name>
</gene>
<dbReference type="EMBL" id="LDOT01000014">
    <property type="protein sequence ID" value="KLV05370.1"/>
    <property type="molecule type" value="Genomic_DNA"/>
</dbReference>
<accession>A0A0J1H0L6</accession>
<name>A0A0J1H0L6_9GAMM</name>
<evidence type="ECO:0000313" key="3">
    <source>
        <dbReference type="Proteomes" id="UP000036097"/>
    </source>
</evidence>
<dbReference type="Proteomes" id="UP000036097">
    <property type="component" value="Unassembled WGS sequence"/>
</dbReference>
<reference evidence="2 3" key="1">
    <citation type="submission" date="2015-05" db="EMBL/GenBank/DDBJ databases">
        <title>Photobacterium galathea sp. nov.</title>
        <authorList>
            <person name="Machado H."/>
            <person name="Gram L."/>
        </authorList>
    </citation>
    <scope>NUCLEOTIDE SEQUENCE [LARGE SCALE GENOMIC DNA]</scope>
    <source>
        <strain evidence="2 3">CGMCC 1.12159</strain>
    </source>
</reference>